<dbReference type="SUPFAM" id="SSF46894">
    <property type="entry name" value="C-terminal effector domain of the bipartite response regulators"/>
    <property type="match status" value="1"/>
</dbReference>
<accession>A0A2T4J012</accession>
<dbReference type="GO" id="GO:0003677">
    <property type="term" value="F:DNA binding"/>
    <property type="evidence" value="ECO:0007669"/>
    <property type="project" value="UniProtKB-KW"/>
</dbReference>
<dbReference type="InterPro" id="IPR036388">
    <property type="entry name" value="WH-like_DNA-bd_sf"/>
</dbReference>
<dbReference type="InterPro" id="IPR000792">
    <property type="entry name" value="Tscrpt_reg_LuxR_C"/>
</dbReference>
<dbReference type="Pfam" id="PF00072">
    <property type="entry name" value="Response_reg"/>
    <property type="match status" value="1"/>
</dbReference>
<evidence type="ECO:0000313" key="8">
    <source>
        <dbReference type="Proteomes" id="UP000240259"/>
    </source>
</evidence>
<feature type="modified residue" description="4-aspartylphosphate" evidence="4">
    <location>
        <position position="56"/>
    </location>
</feature>
<dbReference type="SMART" id="SM00421">
    <property type="entry name" value="HTH_LUXR"/>
    <property type="match status" value="1"/>
</dbReference>
<evidence type="ECO:0000313" key="7">
    <source>
        <dbReference type="EMBL" id="PTE11222.1"/>
    </source>
</evidence>
<keyword evidence="4" id="KW-0597">Phosphoprotein</keyword>
<proteinExistence type="predicted"/>
<evidence type="ECO:0000256" key="1">
    <source>
        <dbReference type="ARBA" id="ARBA00023015"/>
    </source>
</evidence>
<protein>
    <submittedName>
        <fullName evidence="7">DNA-binding response regulator</fullName>
    </submittedName>
</protein>
<dbReference type="GO" id="GO:0000160">
    <property type="term" value="P:phosphorelay signal transduction system"/>
    <property type="evidence" value="ECO:0007669"/>
    <property type="project" value="InterPro"/>
</dbReference>
<dbReference type="Pfam" id="PF00196">
    <property type="entry name" value="GerE"/>
    <property type="match status" value="1"/>
</dbReference>
<dbReference type="SMART" id="SM00448">
    <property type="entry name" value="REC"/>
    <property type="match status" value="1"/>
</dbReference>
<dbReference type="PROSITE" id="PS50110">
    <property type="entry name" value="RESPONSE_REGULATORY"/>
    <property type="match status" value="1"/>
</dbReference>
<dbReference type="InterPro" id="IPR001789">
    <property type="entry name" value="Sig_transdc_resp-reg_receiver"/>
</dbReference>
<dbReference type="PROSITE" id="PS50043">
    <property type="entry name" value="HTH_LUXR_2"/>
    <property type="match status" value="1"/>
</dbReference>
<organism evidence="7 8">
    <name type="scientific">Mesorhizobium helmanticense</name>
    <dbReference type="NCBI Taxonomy" id="1776423"/>
    <lineage>
        <taxon>Bacteria</taxon>
        <taxon>Pseudomonadati</taxon>
        <taxon>Pseudomonadota</taxon>
        <taxon>Alphaproteobacteria</taxon>
        <taxon>Hyphomicrobiales</taxon>
        <taxon>Phyllobacteriaceae</taxon>
        <taxon>Mesorhizobium</taxon>
    </lineage>
</organism>
<keyword evidence="8" id="KW-1185">Reference proteome</keyword>
<keyword evidence="3" id="KW-0804">Transcription</keyword>
<gene>
    <name evidence="7" type="ORF">C9427_06620</name>
</gene>
<dbReference type="Gene3D" id="1.10.10.10">
    <property type="entry name" value="Winged helix-like DNA-binding domain superfamily/Winged helix DNA-binding domain"/>
    <property type="match status" value="1"/>
</dbReference>
<evidence type="ECO:0000256" key="3">
    <source>
        <dbReference type="ARBA" id="ARBA00023163"/>
    </source>
</evidence>
<feature type="domain" description="Response regulatory" evidence="6">
    <location>
        <begin position="7"/>
        <end position="120"/>
    </location>
</feature>
<sequence length="215" mass="23843">MTQDDCIVFIVDDDQRICEALSELLAARSLASVAFNSIADYLAFPRPDLPGCLILDIELPDINGLEFQKQTDHDQHPPIVFITGHGDIPSSVRAIQRGAVDFLTKPFSETELIKSIHTAIDRDCDARLERAELMTLKRRLSSLTSRERQVLPLVVSGLLNKQAAAELGISEVTLQIHRSKIMHKMQAASLADLVRIAERLQVPVTHSRRAGTSSK</sequence>
<name>A0A2T4J012_9HYPH</name>
<evidence type="ECO:0000259" key="6">
    <source>
        <dbReference type="PROSITE" id="PS50110"/>
    </source>
</evidence>
<dbReference type="EMBL" id="PZJX01000014">
    <property type="protein sequence ID" value="PTE11222.1"/>
    <property type="molecule type" value="Genomic_DNA"/>
</dbReference>
<evidence type="ECO:0000259" key="5">
    <source>
        <dbReference type="PROSITE" id="PS50043"/>
    </source>
</evidence>
<feature type="domain" description="HTH luxR-type" evidence="5">
    <location>
        <begin position="136"/>
        <end position="201"/>
    </location>
</feature>
<dbReference type="GO" id="GO:0006355">
    <property type="term" value="P:regulation of DNA-templated transcription"/>
    <property type="evidence" value="ECO:0007669"/>
    <property type="project" value="InterPro"/>
</dbReference>
<dbReference type="PANTHER" id="PTHR44688:SF16">
    <property type="entry name" value="DNA-BINDING TRANSCRIPTIONAL ACTIVATOR DEVR_DOSR"/>
    <property type="match status" value="1"/>
</dbReference>
<dbReference type="PRINTS" id="PR00038">
    <property type="entry name" value="HTHLUXR"/>
</dbReference>
<dbReference type="AlphaFoldDB" id="A0A2T4J012"/>
<keyword evidence="2 7" id="KW-0238">DNA-binding</keyword>
<dbReference type="CDD" id="cd06170">
    <property type="entry name" value="LuxR_C_like"/>
    <property type="match status" value="1"/>
</dbReference>
<comment type="caution">
    <text evidence="7">The sequence shown here is derived from an EMBL/GenBank/DDBJ whole genome shotgun (WGS) entry which is preliminary data.</text>
</comment>
<reference evidence="7 8" key="1">
    <citation type="submission" date="2018-03" db="EMBL/GenBank/DDBJ databases">
        <title>Genome sequence of the symbiotic type strain Mesorhizobium helmanticense CSLC115NT isolated from Lotus corniculatus nodules.</title>
        <authorList>
            <person name="Sannazzaro A.I."/>
            <person name="Torres Tejerizo G.A."/>
            <person name="Dip D."/>
            <person name="Caballero M."/>
            <person name="Pistorio M."/>
            <person name="Estrella M.J."/>
        </authorList>
    </citation>
    <scope>NUCLEOTIDE SEQUENCE [LARGE SCALE GENOMIC DNA]</scope>
    <source>
        <strain evidence="7 8">CSLC115N</strain>
    </source>
</reference>
<dbReference type="OrthoDB" id="9782655at2"/>
<keyword evidence="1" id="KW-0805">Transcription regulation</keyword>
<dbReference type="PANTHER" id="PTHR44688">
    <property type="entry name" value="DNA-BINDING TRANSCRIPTIONAL ACTIVATOR DEVR_DOSR"/>
    <property type="match status" value="1"/>
</dbReference>
<dbReference type="Gene3D" id="3.40.50.2300">
    <property type="match status" value="1"/>
</dbReference>
<dbReference type="InterPro" id="IPR016032">
    <property type="entry name" value="Sig_transdc_resp-reg_C-effctor"/>
</dbReference>
<dbReference type="RefSeq" id="WP_107648336.1">
    <property type="nucleotide sequence ID" value="NZ_PZJX01000014.1"/>
</dbReference>
<evidence type="ECO:0000256" key="4">
    <source>
        <dbReference type="PROSITE-ProRule" id="PRU00169"/>
    </source>
</evidence>
<dbReference type="Proteomes" id="UP000240259">
    <property type="component" value="Unassembled WGS sequence"/>
</dbReference>
<dbReference type="SUPFAM" id="SSF52172">
    <property type="entry name" value="CheY-like"/>
    <property type="match status" value="1"/>
</dbReference>
<evidence type="ECO:0000256" key="2">
    <source>
        <dbReference type="ARBA" id="ARBA00023125"/>
    </source>
</evidence>
<dbReference type="InterPro" id="IPR011006">
    <property type="entry name" value="CheY-like_superfamily"/>
</dbReference>